<dbReference type="PANTHER" id="PTHR46131:SF2">
    <property type="entry name" value="MITOCHONDRIAL NICOTINAMIDE ADENINE DINUCLEOTIDE TRANSPORTER SLC25A51-RELATED"/>
    <property type="match status" value="1"/>
</dbReference>
<dbReference type="Gene3D" id="1.50.40.10">
    <property type="entry name" value="Mitochondrial carrier domain"/>
    <property type="match status" value="1"/>
</dbReference>
<dbReference type="PROSITE" id="PS50920">
    <property type="entry name" value="SOLCAR"/>
    <property type="match status" value="2"/>
</dbReference>
<evidence type="ECO:0000256" key="9">
    <source>
        <dbReference type="ARBA" id="ARBA00023136"/>
    </source>
</evidence>
<dbReference type="InterPro" id="IPR052465">
    <property type="entry name" value="Mito_NAD+_Carrier"/>
</dbReference>
<feature type="region of interest" description="Disordered" evidence="12">
    <location>
        <begin position="1"/>
        <end position="23"/>
    </location>
</feature>
<comment type="subcellular location">
    <subcellularLocation>
        <location evidence="1">Mitochondrion inner membrane</location>
        <topology evidence="1">Multi-pass membrane protein</topology>
    </subcellularLocation>
</comment>
<keyword evidence="9 10" id="KW-0472">Membrane</keyword>
<evidence type="ECO:0000313" key="13">
    <source>
        <dbReference type="EMBL" id="KAA0722427.1"/>
    </source>
</evidence>
<dbReference type="InterPro" id="IPR018108">
    <property type="entry name" value="MCP_transmembrane"/>
</dbReference>
<evidence type="ECO:0000256" key="5">
    <source>
        <dbReference type="ARBA" id="ARBA00022737"/>
    </source>
</evidence>
<name>A0A5A9PNU0_9TELE</name>
<comment type="similarity">
    <text evidence="2 11">Belongs to the mitochondrial carrier (TC 2.A.29) family.</text>
</comment>
<keyword evidence="3 11" id="KW-0813">Transport</keyword>
<dbReference type="AlphaFoldDB" id="A0A5A9PNU0"/>
<feature type="repeat" description="Solcar" evidence="10">
    <location>
        <begin position="27"/>
        <end position="107"/>
    </location>
</feature>
<evidence type="ECO:0000256" key="10">
    <source>
        <dbReference type="PROSITE-ProRule" id="PRU00282"/>
    </source>
</evidence>
<evidence type="ECO:0000256" key="6">
    <source>
        <dbReference type="ARBA" id="ARBA00022792"/>
    </source>
</evidence>
<evidence type="ECO:0000256" key="12">
    <source>
        <dbReference type="SAM" id="MobiDB-lite"/>
    </source>
</evidence>
<dbReference type="Pfam" id="PF00153">
    <property type="entry name" value="Mito_carr"/>
    <property type="match status" value="3"/>
</dbReference>
<keyword evidence="14" id="KW-1185">Reference proteome</keyword>
<evidence type="ECO:0000256" key="4">
    <source>
        <dbReference type="ARBA" id="ARBA00022692"/>
    </source>
</evidence>
<evidence type="ECO:0000256" key="8">
    <source>
        <dbReference type="ARBA" id="ARBA00023128"/>
    </source>
</evidence>
<keyword evidence="6" id="KW-0999">Mitochondrion inner membrane</keyword>
<keyword evidence="7" id="KW-1133">Transmembrane helix</keyword>
<protein>
    <submittedName>
        <fullName evidence="13">Solute carrier family 25 member 51</fullName>
    </submittedName>
</protein>
<evidence type="ECO:0000256" key="7">
    <source>
        <dbReference type="ARBA" id="ARBA00022989"/>
    </source>
</evidence>
<proteinExistence type="inferred from homology"/>
<keyword evidence="4 10" id="KW-0812">Transmembrane</keyword>
<dbReference type="Proteomes" id="UP000324632">
    <property type="component" value="Chromosome 4"/>
</dbReference>
<dbReference type="GO" id="GO:1990549">
    <property type="term" value="P:mitochondrial NAD transmembrane transport"/>
    <property type="evidence" value="ECO:0007669"/>
    <property type="project" value="TreeGrafter"/>
</dbReference>
<dbReference type="SUPFAM" id="SSF103506">
    <property type="entry name" value="Mitochondrial carrier"/>
    <property type="match status" value="1"/>
</dbReference>
<dbReference type="InterPro" id="IPR023395">
    <property type="entry name" value="MCP_dom_sf"/>
</dbReference>
<evidence type="ECO:0000256" key="2">
    <source>
        <dbReference type="ARBA" id="ARBA00006375"/>
    </source>
</evidence>
<gene>
    <name evidence="13" type="ORF">E1301_Tti007117</name>
</gene>
<accession>A0A5A9PNU0</accession>
<dbReference type="PANTHER" id="PTHR46131">
    <property type="entry name" value="SD08549P"/>
    <property type="match status" value="1"/>
</dbReference>
<keyword evidence="5" id="KW-0677">Repeat</keyword>
<organism evidence="13 14">
    <name type="scientific">Triplophysa tibetana</name>
    <dbReference type="NCBI Taxonomy" id="1572043"/>
    <lineage>
        <taxon>Eukaryota</taxon>
        <taxon>Metazoa</taxon>
        <taxon>Chordata</taxon>
        <taxon>Craniata</taxon>
        <taxon>Vertebrata</taxon>
        <taxon>Euteleostomi</taxon>
        <taxon>Actinopterygii</taxon>
        <taxon>Neopterygii</taxon>
        <taxon>Teleostei</taxon>
        <taxon>Ostariophysi</taxon>
        <taxon>Cypriniformes</taxon>
        <taxon>Nemacheilidae</taxon>
        <taxon>Triplophysa</taxon>
    </lineage>
</organism>
<keyword evidence="8" id="KW-0496">Mitochondrion</keyword>
<evidence type="ECO:0000256" key="3">
    <source>
        <dbReference type="ARBA" id="ARBA00022448"/>
    </source>
</evidence>
<comment type="caution">
    <text evidence="13">The sequence shown here is derived from an EMBL/GenBank/DDBJ whole genome shotgun (WGS) entry which is preliminary data.</text>
</comment>
<reference evidence="13 14" key="1">
    <citation type="journal article" date="2019" name="Mol. Ecol. Resour.">
        <title>Chromosome-level genome assembly of Triplophysa tibetana, a fish adapted to the harsh high-altitude environment of the Tibetan Plateau.</title>
        <authorList>
            <person name="Yang X."/>
            <person name="Liu H."/>
            <person name="Ma Z."/>
            <person name="Zou Y."/>
            <person name="Zou M."/>
            <person name="Mao Y."/>
            <person name="Li X."/>
            <person name="Wang H."/>
            <person name="Chen T."/>
            <person name="Wang W."/>
            <person name="Yang R."/>
        </authorList>
    </citation>
    <scope>NUCLEOTIDE SEQUENCE [LARGE SCALE GENOMIC DNA]</scope>
    <source>
        <strain evidence="13">TTIB1903HZAU</strain>
        <tissue evidence="13">Muscle</tissue>
    </source>
</reference>
<sequence length="324" mass="35721">MASADPLKPGSEDREQVQVKDQGQESLQKQNHYLCGSMAAFANIAITFPIHKALFRQQLFGLRVREAVLQLQADGLRTLYRGILPPLLQKSSTIAIMFGLYEDFLRLLQVHGPHAPELLTQSVAAVLAGTAEAILTPFERVQTLLQDPRHHGNLQNTAHIFRLLLKQHGIQELYRGMVPILLRNGPSNALFFGLRGPLKELLLEAETNAGNLVNDFICGAILGAGLGVVFYPLNVVKSHAQAQIGGEFQSCRAVLMTVLRERDGRVSGLFRGIGFTFPSHSCQSSCRNPDLNIGDETTRIRNPTILGLLSSSWQNEHLAYSPTQ</sequence>
<evidence type="ECO:0000256" key="1">
    <source>
        <dbReference type="ARBA" id="ARBA00004448"/>
    </source>
</evidence>
<dbReference type="EMBL" id="SOYY01000004">
    <property type="protein sequence ID" value="KAA0722427.1"/>
    <property type="molecule type" value="Genomic_DNA"/>
</dbReference>
<evidence type="ECO:0000256" key="11">
    <source>
        <dbReference type="RuleBase" id="RU000488"/>
    </source>
</evidence>
<dbReference type="GO" id="GO:0051724">
    <property type="term" value="F:NAD transmembrane transporter activity"/>
    <property type="evidence" value="ECO:0007669"/>
    <property type="project" value="TreeGrafter"/>
</dbReference>
<evidence type="ECO:0000313" key="14">
    <source>
        <dbReference type="Proteomes" id="UP000324632"/>
    </source>
</evidence>
<feature type="repeat" description="Solcar" evidence="10">
    <location>
        <begin position="116"/>
        <end position="201"/>
    </location>
</feature>
<dbReference type="GO" id="GO:0005743">
    <property type="term" value="C:mitochondrial inner membrane"/>
    <property type="evidence" value="ECO:0007669"/>
    <property type="project" value="UniProtKB-SubCell"/>
</dbReference>